<dbReference type="InterPro" id="IPR036249">
    <property type="entry name" value="Thioredoxin-like_sf"/>
</dbReference>
<organism evidence="8">
    <name type="scientific">Arcella intermedia</name>
    <dbReference type="NCBI Taxonomy" id="1963864"/>
    <lineage>
        <taxon>Eukaryota</taxon>
        <taxon>Amoebozoa</taxon>
        <taxon>Tubulinea</taxon>
        <taxon>Elardia</taxon>
        <taxon>Arcellinida</taxon>
        <taxon>Sphaerothecina</taxon>
        <taxon>Arcellidae</taxon>
        <taxon>Arcella</taxon>
    </lineage>
</organism>
<evidence type="ECO:0000256" key="3">
    <source>
        <dbReference type="ARBA" id="ARBA00022729"/>
    </source>
</evidence>
<dbReference type="Pfam" id="PF08806">
    <property type="entry name" value="Sep15_SelM"/>
    <property type="match status" value="1"/>
</dbReference>
<feature type="domain" description="Selenoprotein F/M" evidence="7">
    <location>
        <begin position="40"/>
        <end position="109"/>
    </location>
</feature>
<evidence type="ECO:0000259" key="7">
    <source>
        <dbReference type="Pfam" id="PF08806"/>
    </source>
</evidence>
<dbReference type="GO" id="GO:0005788">
    <property type="term" value="C:endoplasmic reticulum lumen"/>
    <property type="evidence" value="ECO:0007669"/>
    <property type="project" value="UniProtKB-SubCell"/>
</dbReference>
<dbReference type="GO" id="GO:0016491">
    <property type="term" value="F:oxidoreductase activity"/>
    <property type="evidence" value="ECO:0007669"/>
    <property type="project" value="TreeGrafter"/>
</dbReference>
<dbReference type="AlphaFoldDB" id="A0A6B2LRW0"/>
<evidence type="ECO:0000256" key="6">
    <source>
        <dbReference type="ARBA" id="ARBA00040775"/>
    </source>
</evidence>
<name>A0A6B2LRW0_9EUKA</name>
<dbReference type="PANTHER" id="PTHR13077:SF6">
    <property type="entry name" value="SELENOPROTEIN F"/>
    <property type="match status" value="1"/>
</dbReference>
<dbReference type="InterPro" id="IPR038219">
    <property type="entry name" value="Sep15/SelM_sf"/>
</dbReference>
<proteinExistence type="inferred from homology"/>
<evidence type="ECO:0000256" key="5">
    <source>
        <dbReference type="ARBA" id="ARBA00022933"/>
    </source>
</evidence>
<evidence type="ECO:0000256" key="2">
    <source>
        <dbReference type="ARBA" id="ARBA00005742"/>
    </source>
</evidence>
<keyword evidence="5" id="KW-0712">Selenocysteine</keyword>
<sequence>MCSTCEDLKEFTNNRDVYQDCKKCCKQEQPKEVKKYVSATLLMCTCKFGRYPHIKEFIEAEKRQHRFKNLNMVFPQAQEPVLRLVTDKGDVEELPIDQWKTEHIEEFLTMMLNTTK</sequence>
<dbReference type="EMBL" id="GIBP01010489">
    <property type="protein sequence ID" value="NDV39458.1"/>
    <property type="molecule type" value="Transcribed_RNA"/>
</dbReference>
<keyword evidence="4" id="KW-0256">Endoplasmic reticulum</keyword>
<keyword evidence="3" id="KW-0732">Signal</keyword>
<comment type="subcellular location">
    <subcellularLocation>
        <location evidence="1">Endoplasmic reticulum lumen</location>
    </subcellularLocation>
</comment>
<protein>
    <recommendedName>
        <fullName evidence="6">Selenoprotein F</fullName>
    </recommendedName>
</protein>
<dbReference type="InterPro" id="IPR014912">
    <property type="entry name" value="Sep15_SelM_dom"/>
</dbReference>
<dbReference type="PANTHER" id="PTHR13077">
    <property type="entry name" value="SELENOPROTEIN F"/>
    <property type="match status" value="1"/>
</dbReference>
<evidence type="ECO:0000256" key="4">
    <source>
        <dbReference type="ARBA" id="ARBA00022824"/>
    </source>
</evidence>
<dbReference type="InterPro" id="IPR039992">
    <property type="entry name" value="Sep15_SelM"/>
</dbReference>
<reference evidence="8" key="1">
    <citation type="journal article" date="2020" name="J. Eukaryot. Microbiol.">
        <title>De novo Sequencing, Assembly and Annotation of the Transcriptome for the Free-Living Testate Amoeba Arcella intermedia.</title>
        <authorList>
            <person name="Ribeiro G.M."/>
            <person name="Porfirio-Sousa A.L."/>
            <person name="Maurer-Alcala X.X."/>
            <person name="Katz L.A."/>
            <person name="Lahr D.J.G."/>
        </authorList>
    </citation>
    <scope>NUCLEOTIDE SEQUENCE</scope>
</reference>
<evidence type="ECO:0000313" key="8">
    <source>
        <dbReference type="EMBL" id="NDV39458.1"/>
    </source>
</evidence>
<dbReference type="Gene3D" id="3.40.30.50">
    <property type="entry name" value="Sep15/SelM thioredoxin-like domain, active-site redox motif"/>
    <property type="match status" value="1"/>
</dbReference>
<evidence type="ECO:0000256" key="1">
    <source>
        <dbReference type="ARBA" id="ARBA00004319"/>
    </source>
</evidence>
<comment type="similarity">
    <text evidence="2">Belongs to the selenoprotein M/F family.</text>
</comment>
<dbReference type="SUPFAM" id="SSF52833">
    <property type="entry name" value="Thioredoxin-like"/>
    <property type="match status" value="1"/>
</dbReference>
<accession>A0A6B2LRW0</accession>